<dbReference type="SUPFAM" id="SSF143011">
    <property type="entry name" value="RelE-like"/>
    <property type="match status" value="1"/>
</dbReference>
<proteinExistence type="inferred from homology"/>
<organism evidence="7 8">
    <name type="scientific">Dyadobacter psychrotolerans</name>
    <dbReference type="NCBI Taxonomy" id="2541721"/>
    <lineage>
        <taxon>Bacteria</taxon>
        <taxon>Pseudomonadati</taxon>
        <taxon>Bacteroidota</taxon>
        <taxon>Cytophagia</taxon>
        <taxon>Cytophagales</taxon>
        <taxon>Spirosomataceae</taxon>
        <taxon>Dyadobacter</taxon>
    </lineage>
</organism>
<dbReference type="GO" id="GO:0016787">
    <property type="term" value="F:hydrolase activity"/>
    <property type="evidence" value="ECO:0007669"/>
    <property type="project" value="UniProtKB-KW"/>
</dbReference>
<dbReference type="Proteomes" id="UP000294850">
    <property type="component" value="Unassembled WGS sequence"/>
</dbReference>
<accession>A0A4R5DHU5</accession>
<name>A0A4R5DHU5_9BACT</name>
<evidence type="ECO:0000256" key="1">
    <source>
        <dbReference type="ARBA" id="ARBA00008172"/>
    </source>
</evidence>
<evidence type="ECO:0000256" key="4">
    <source>
        <dbReference type="ARBA" id="ARBA00022759"/>
    </source>
</evidence>
<dbReference type="PANTHER" id="PTHR38039">
    <property type="entry name" value="TOXIN YOEB"/>
    <property type="match status" value="1"/>
</dbReference>
<reference evidence="7 8" key="1">
    <citation type="submission" date="2019-03" db="EMBL/GenBank/DDBJ databases">
        <title>Dyadobacter AR-3-6 sp. nov., isolated from arctic soil.</title>
        <authorList>
            <person name="Chaudhary D.K."/>
        </authorList>
    </citation>
    <scope>NUCLEOTIDE SEQUENCE [LARGE SCALE GENOMIC DNA]</scope>
    <source>
        <strain evidence="7 8">AR-3-6</strain>
    </source>
</reference>
<dbReference type="InterPro" id="IPR009614">
    <property type="entry name" value="YoeB_toxin"/>
</dbReference>
<dbReference type="InterPro" id="IPR035093">
    <property type="entry name" value="RelE/ParE_toxin_dom_sf"/>
</dbReference>
<evidence type="ECO:0000256" key="2">
    <source>
        <dbReference type="ARBA" id="ARBA00022649"/>
    </source>
</evidence>
<comment type="caution">
    <text evidence="7">The sequence shown here is derived from an EMBL/GenBank/DDBJ whole genome shotgun (WGS) entry which is preliminary data.</text>
</comment>
<dbReference type="AlphaFoldDB" id="A0A4R5DHU5"/>
<evidence type="ECO:0000256" key="6">
    <source>
        <dbReference type="ARBA" id="ARBA00030388"/>
    </source>
</evidence>
<dbReference type="GO" id="GO:0006401">
    <property type="term" value="P:RNA catabolic process"/>
    <property type="evidence" value="ECO:0007669"/>
    <property type="project" value="InterPro"/>
</dbReference>
<dbReference type="GO" id="GO:0004519">
    <property type="term" value="F:endonuclease activity"/>
    <property type="evidence" value="ECO:0007669"/>
    <property type="project" value="UniProtKB-KW"/>
</dbReference>
<keyword evidence="8" id="KW-1185">Reference proteome</keyword>
<dbReference type="Pfam" id="PF06769">
    <property type="entry name" value="YoeB_toxin"/>
    <property type="match status" value="1"/>
</dbReference>
<keyword evidence="2" id="KW-1277">Toxin-antitoxin system</keyword>
<keyword evidence="4" id="KW-0255">Endonuclease</keyword>
<evidence type="ECO:0000313" key="7">
    <source>
        <dbReference type="EMBL" id="TDE10073.1"/>
    </source>
</evidence>
<dbReference type="OrthoDB" id="9801102at2"/>
<dbReference type="GO" id="GO:0045892">
    <property type="term" value="P:negative regulation of DNA-templated transcription"/>
    <property type="evidence" value="ECO:0007669"/>
    <property type="project" value="TreeGrafter"/>
</dbReference>
<keyword evidence="3" id="KW-0540">Nuclease</keyword>
<keyword evidence="5" id="KW-0378">Hydrolase</keyword>
<gene>
    <name evidence="7" type="ORF">E0F88_29200</name>
</gene>
<evidence type="ECO:0000313" key="8">
    <source>
        <dbReference type="Proteomes" id="UP000294850"/>
    </source>
</evidence>
<dbReference type="Gene3D" id="3.30.2310.20">
    <property type="entry name" value="RelE-like"/>
    <property type="match status" value="1"/>
</dbReference>
<dbReference type="PANTHER" id="PTHR38039:SF1">
    <property type="entry name" value="TOXIN YOEB"/>
    <property type="match status" value="1"/>
</dbReference>
<dbReference type="EMBL" id="SMFL01000017">
    <property type="protein sequence ID" value="TDE10073.1"/>
    <property type="molecule type" value="Genomic_DNA"/>
</dbReference>
<dbReference type="RefSeq" id="WP_131961948.1">
    <property type="nucleotide sequence ID" value="NZ_SMFL01000017.1"/>
</dbReference>
<sequence>MEYSLQAVEDLNYWKKTNNNAVLQRIRLLIESITQTPYQGIGKPESLKHNFTGCWSRRINQEHRIVYEVTNNTIFILSLKGHYK</sequence>
<comment type="similarity">
    <text evidence="1">Belongs to the YoeB family.</text>
</comment>
<dbReference type="NCBIfam" id="TIGR02116">
    <property type="entry name" value="toxin_Txe_YoeB"/>
    <property type="match status" value="1"/>
</dbReference>
<evidence type="ECO:0000256" key="3">
    <source>
        <dbReference type="ARBA" id="ARBA00022722"/>
    </source>
</evidence>
<protein>
    <recommendedName>
        <fullName evidence="6">Putative mRNA interferase YoeB</fullName>
    </recommendedName>
</protein>
<evidence type="ECO:0000256" key="5">
    <source>
        <dbReference type="ARBA" id="ARBA00022801"/>
    </source>
</evidence>